<evidence type="ECO:0000256" key="8">
    <source>
        <dbReference type="ARBA" id="ARBA00022840"/>
    </source>
</evidence>
<evidence type="ECO:0000256" key="2">
    <source>
        <dbReference type="ARBA" id="ARBA00022705"/>
    </source>
</evidence>
<dbReference type="InterPro" id="IPR041236">
    <property type="entry name" value="PriA_C"/>
</dbReference>
<keyword evidence="5 12" id="KW-0378">Hydrolase</keyword>
<evidence type="ECO:0000256" key="9">
    <source>
        <dbReference type="ARBA" id="ARBA00023125"/>
    </source>
</evidence>
<feature type="domain" description="Helicase ATP-binding" evidence="13">
    <location>
        <begin position="297"/>
        <end position="463"/>
    </location>
</feature>
<dbReference type="SMART" id="SM00490">
    <property type="entry name" value="HELICc"/>
    <property type="match status" value="1"/>
</dbReference>
<feature type="binding site" evidence="12">
    <location>
        <position position="572"/>
    </location>
    <ligand>
        <name>Zn(2+)</name>
        <dbReference type="ChEBI" id="CHEBI:29105"/>
        <label>2</label>
    </ligand>
</feature>
<dbReference type="GO" id="GO:0003677">
    <property type="term" value="F:DNA binding"/>
    <property type="evidence" value="ECO:0007669"/>
    <property type="project" value="UniProtKB-UniRule"/>
</dbReference>
<evidence type="ECO:0000256" key="6">
    <source>
        <dbReference type="ARBA" id="ARBA00022806"/>
    </source>
</evidence>
<comment type="function">
    <text evidence="12">Initiates the restart of stalled replication forks, which reloads the replicative helicase on sites other than the origin of replication. Recognizes and binds to abandoned replication forks and remodels them to uncover a helicase loading site. Promotes assembly of the primosome at these replication forks.</text>
</comment>
<dbReference type="GO" id="GO:0006270">
    <property type="term" value="P:DNA replication initiation"/>
    <property type="evidence" value="ECO:0007669"/>
    <property type="project" value="TreeGrafter"/>
</dbReference>
<dbReference type="GO" id="GO:0016887">
    <property type="term" value="F:ATP hydrolysis activity"/>
    <property type="evidence" value="ECO:0007669"/>
    <property type="project" value="RHEA"/>
</dbReference>
<evidence type="ECO:0000256" key="12">
    <source>
        <dbReference type="HAMAP-Rule" id="MF_00983"/>
    </source>
</evidence>
<dbReference type="InterPro" id="IPR041222">
    <property type="entry name" value="PriA_3primeBD"/>
</dbReference>
<dbReference type="SUPFAM" id="SSF52540">
    <property type="entry name" value="P-loop containing nucleoside triphosphate hydrolases"/>
    <property type="match status" value="1"/>
</dbReference>
<dbReference type="OrthoDB" id="9759544at2"/>
<feature type="binding site" evidence="12">
    <location>
        <position position="585"/>
    </location>
    <ligand>
        <name>Zn(2+)</name>
        <dbReference type="ChEBI" id="CHEBI:29105"/>
        <label>1</label>
    </ligand>
</feature>
<evidence type="ECO:0000313" key="15">
    <source>
        <dbReference type="Proteomes" id="UP000050277"/>
    </source>
</evidence>
<dbReference type="InterPro" id="IPR005259">
    <property type="entry name" value="PriA"/>
</dbReference>
<comment type="caution">
    <text evidence="14">The sequence shown here is derived from an EMBL/GenBank/DDBJ whole genome shotgun (WGS) entry which is preliminary data.</text>
</comment>
<dbReference type="Pfam" id="PF00270">
    <property type="entry name" value="DEAD"/>
    <property type="match status" value="1"/>
</dbReference>
<dbReference type="InterPro" id="IPR001650">
    <property type="entry name" value="Helicase_C-like"/>
</dbReference>
<evidence type="ECO:0000313" key="14">
    <source>
        <dbReference type="EMBL" id="KPL85334.1"/>
    </source>
</evidence>
<gene>
    <name evidence="12" type="primary">priA</name>
    <name evidence="14" type="ORF">SE18_16865</name>
</gene>
<dbReference type="GO" id="GO:0006269">
    <property type="term" value="P:DNA replication, synthesis of primer"/>
    <property type="evidence" value="ECO:0007669"/>
    <property type="project" value="UniProtKB-KW"/>
</dbReference>
<keyword evidence="3 12" id="KW-0479">Metal-binding</keyword>
<organism evidence="14 15">
    <name type="scientific">Herpetosiphon geysericola</name>
    <dbReference type="NCBI Taxonomy" id="70996"/>
    <lineage>
        <taxon>Bacteria</taxon>
        <taxon>Bacillati</taxon>
        <taxon>Chloroflexota</taxon>
        <taxon>Chloroflexia</taxon>
        <taxon>Herpetosiphonales</taxon>
        <taxon>Herpetosiphonaceae</taxon>
        <taxon>Herpetosiphon</taxon>
    </lineage>
</organism>
<keyword evidence="8 12" id="KW-0067">ATP-binding</keyword>
<feature type="binding site" evidence="12">
    <location>
        <position position="548"/>
    </location>
    <ligand>
        <name>Zn(2+)</name>
        <dbReference type="ChEBI" id="CHEBI:29105"/>
        <label>2</label>
    </ligand>
</feature>
<dbReference type="AlphaFoldDB" id="A0A0P6XZ86"/>
<dbReference type="Pfam" id="PF18074">
    <property type="entry name" value="PriA_C"/>
    <property type="match status" value="1"/>
</dbReference>
<dbReference type="GO" id="GO:0006302">
    <property type="term" value="P:double-strand break repair"/>
    <property type="evidence" value="ECO:0007669"/>
    <property type="project" value="InterPro"/>
</dbReference>
<keyword evidence="10 12" id="KW-0413">Isomerase</keyword>
<accession>A0A0P6XZ86</accession>
<dbReference type="FunFam" id="3.40.50.300:FF:000489">
    <property type="entry name" value="Primosome assembly protein PriA"/>
    <property type="match status" value="1"/>
</dbReference>
<evidence type="ECO:0000256" key="4">
    <source>
        <dbReference type="ARBA" id="ARBA00022741"/>
    </source>
</evidence>
<dbReference type="GO" id="GO:0008270">
    <property type="term" value="F:zinc ion binding"/>
    <property type="evidence" value="ECO:0007669"/>
    <property type="project" value="UniProtKB-UniRule"/>
</dbReference>
<feature type="binding site" evidence="12">
    <location>
        <position position="539"/>
    </location>
    <ligand>
        <name>Zn(2+)</name>
        <dbReference type="ChEBI" id="CHEBI:29105"/>
        <label>1</label>
    </ligand>
</feature>
<dbReference type="PATRIC" id="fig|70996.4.peg.246"/>
<proteinExistence type="inferred from homology"/>
<evidence type="ECO:0000256" key="3">
    <source>
        <dbReference type="ARBA" id="ARBA00022723"/>
    </source>
</evidence>
<comment type="similarity">
    <text evidence="12">Belongs to the helicase family. PriA subfamily.</text>
</comment>
<comment type="catalytic activity">
    <reaction evidence="12">
        <text>Couples ATP hydrolysis with the unwinding of duplex DNA by translocating in the 3'-5' direction.</text>
        <dbReference type="EC" id="5.6.2.4"/>
    </reaction>
</comment>
<dbReference type="HAMAP" id="MF_00983">
    <property type="entry name" value="PriA"/>
    <property type="match status" value="1"/>
</dbReference>
<dbReference type="CDD" id="cd17929">
    <property type="entry name" value="DEXHc_priA"/>
    <property type="match status" value="1"/>
</dbReference>
<dbReference type="Gene3D" id="3.40.50.300">
    <property type="entry name" value="P-loop containing nucleotide triphosphate hydrolases"/>
    <property type="match status" value="2"/>
</dbReference>
<reference evidence="14 15" key="1">
    <citation type="submission" date="2015-07" db="EMBL/GenBank/DDBJ databases">
        <title>Whole genome sequence of Herpetosiphon geysericola DSM 7119.</title>
        <authorList>
            <person name="Hemp J."/>
            <person name="Ward L.M."/>
            <person name="Pace L.A."/>
            <person name="Fischer W.W."/>
        </authorList>
    </citation>
    <scope>NUCLEOTIDE SEQUENCE [LARGE SCALE GENOMIC DNA]</scope>
    <source>
        <strain evidence="14 15">DSM 7119</strain>
    </source>
</reference>
<evidence type="ECO:0000256" key="1">
    <source>
        <dbReference type="ARBA" id="ARBA00022515"/>
    </source>
</evidence>
<dbReference type="SMART" id="SM00487">
    <property type="entry name" value="DEXDc"/>
    <property type="match status" value="1"/>
</dbReference>
<keyword evidence="7 12" id="KW-0862">Zinc</keyword>
<comment type="catalytic activity">
    <reaction evidence="11 12">
        <text>ATP + H2O = ADP + phosphate + H(+)</text>
        <dbReference type="Rhea" id="RHEA:13065"/>
        <dbReference type="ChEBI" id="CHEBI:15377"/>
        <dbReference type="ChEBI" id="CHEBI:15378"/>
        <dbReference type="ChEBI" id="CHEBI:30616"/>
        <dbReference type="ChEBI" id="CHEBI:43474"/>
        <dbReference type="ChEBI" id="CHEBI:456216"/>
        <dbReference type="EC" id="5.6.2.4"/>
    </reaction>
</comment>
<dbReference type="Proteomes" id="UP000050277">
    <property type="component" value="Unassembled WGS sequence"/>
</dbReference>
<evidence type="ECO:0000256" key="10">
    <source>
        <dbReference type="ARBA" id="ARBA00023235"/>
    </source>
</evidence>
<evidence type="ECO:0000259" key="13">
    <source>
        <dbReference type="PROSITE" id="PS51192"/>
    </source>
</evidence>
<dbReference type="InterPro" id="IPR027417">
    <property type="entry name" value="P-loop_NTPase"/>
</dbReference>
<protein>
    <recommendedName>
        <fullName evidence="12">Replication restart protein PriA</fullName>
    </recommendedName>
    <alternativeName>
        <fullName evidence="12">ATP-dependent DNA helicase PriA</fullName>
        <ecNumber evidence="12">5.6.2.4</ecNumber>
    </alternativeName>
    <alternativeName>
        <fullName evidence="12">DNA 3'-5' helicase PriA</fullName>
    </alternativeName>
</protein>
<comment type="cofactor">
    <cofactor evidence="12">
        <name>Zn(2+)</name>
        <dbReference type="ChEBI" id="CHEBI:29105"/>
    </cofactor>
    <text evidence="12">Binds 2 zinc ions per subunit.</text>
</comment>
<dbReference type="STRING" id="70996.SE18_16865"/>
<keyword evidence="4 12" id="KW-0547">Nucleotide-binding</keyword>
<dbReference type="GO" id="GO:0005524">
    <property type="term" value="F:ATP binding"/>
    <property type="evidence" value="ECO:0007669"/>
    <property type="project" value="UniProtKB-UniRule"/>
</dbReference>
<comment type="subunit">
    <text evidence="12">Component of the replication restart primosome.</text>
</comment>
<feature type="binding site" evidence="12">
    <location>
        <position position="536"/>
    </location>
    <ligand>
        <name>Zn(2+)</name>
        <dbReference type="ChEBI" id="CHEBI:29105"/>
        <label>1</label>
    </ligand>
</feature>
<name>A0A0P6XZ86_9CHLR</name>
<dbReference type="PANTHER" id="PTHR30580">
    <property type="entry name" value="PRIMOSOMAL PROTEIN N"/>
    <property type="match status" value="1"/>
</dbReference>
<dbReference type="Pfam" id="PF17764">
    <property type="entry name" value="PriA_3primeBD"/>
    <property type="match status" value="1"/>
</dbReference>
<keyword evidence="1 12" id="KW-0639">Primosome</keyword>
<evidence type="ECO:0000256" key="7">
    <source>
        <dbReference type="ARBA" id="ARBA00022833"/>
    </source>
</evidence>
<dbReference type="NCBIfam" id="TIGR00595">
    <property type="entry name" value="priA"/>
    <property type="match status" value="1"/>
</dbReference>
<dbReference type="GO" id="GO:1990077">
    <property type="term" value="C:primosome complex"/>
    <property type="evidence" value="ECO:0007669"/>
    <property type="project" value="UniProtKB-UniRule"/>
</dbReference>
<keyword evidence="6 12" id="KW-0347">Helicase</keyword>
<dbReference type="CDD" id="cd18804">
    <property type="entry name" value="SF2_C_priA"/>
    <property type="match status" value="1"/>
</dbReference>
<keyword evidence="2 12" id="KW-0235">DNA replication</keyword>
<dbReference type="EC" id="5.6.2.4" evidence="12"/>
<dbReference type="Pfam" id="PF00271">
    <property type="entry name" value="Helicase_C"/>
    <property type="match status" value="1"/>
</dbReference>
<dbReference type="PROSITE" id="PS51192">
    <property type="entry name" value="HELICASE_ATP_BIND_1"/>
    <property type="match status" value="1"/>
</dbReference>
<dbReference type="GO" id="GO:0006310">
    <property type="term" value="P:DNA recombination"/>
    <property type="evidence" value="ECO:0007669"/>
    <property type="project" value="InterPro"/>
</dbReference>
<keyword evidence="15" id="KW-1185">Reference proteome</keyword>
<dbReference type="InterPro" id="IPR042115">
    <property type="entry name" value="PriA_3primeBD_sf"/>
</dbReference>
<evidence type="ECO:0000256" key="5">
    <source>
        <dbReference type="ARBA" id="ARBA00022801"/>
    </source>
</evidence>
<feature type="binding site" evidence="12">
    <location>
        <position position="545"/>
    </location>
    <ligand>
        <name>Zn(2+)</name>
        <dbReference type="ChEBI" id="CHEBI:29105"/>
        <label>2</label>
    </ligand>
</feature>
<dbReference type="EMBL" id="LGKP01000025">
    <property type="protein sequence ID" value="KPL85334.1"/>
    <property type="molecule type" value="Genomic_DNA"/>
</dbReference>
<keyword evidence="9 12" id="KW-0238">DNA-binding</keyword>
<feature type="binding site" evidence="12">
    <location>
        <position position="582"/>
    </location>
    <ligand>
        <name>Zn(2+)</name>
        <dbReference type="ChEBI" id="CHEBI:29105"/>
        <label>1</label>
    </ligand>
</feature>
<sequence length="829" mass="93055">MYAHVALNAYLPDNPEAILTYAVPPQLRPLSVGALVWVPLGPRRVQGVVLEFSTQRPQGFVVRDILEHADPEAIAAPAQLALAQWFSQTQAVRLWDAVQLTMPPGVKQEIERTWRPTEHGQKIELGVLDERERAILFHLRRVGEQSERQLRVDLRGSDADLRRSYTELHERGLIALGSLVSRPAAKPKREWSVQPTSTTPAEALAELSKAPRLAAIYQAILEQALDGEMVLLPELRDVGASLSHLRSLALRNLIQLEQVEVRRDPLLGRIPALEFPPELTLEQERGWRQIVEAQDLASRTGKAKPILLHGVTGSGKTELYLRAIGRALRNGGQALVLVPEIALTTQLVRRFAARFPEQLAVLHSELSVGERYDEWRRLRRGAAQVAIGSRSAIWSPLGKLQLIIVDEEHEHSFKHEATPYYNARDLAVKLAELAGAVLILGSATPSLESAYAVQINKYAVLELHERVGRKTVAGVTKADPIPMPPVQIVDMRSELKAGVRSMFSRPLQSAIQRTLEKREQTILFLNRRGIASFVMCRDCGTTIQCPRCAVALAVHGTEGEPNAPPTLRCHYCGHVDWVPRNCPSCFSTRIRDFGVGTQRVVEEVKLLYPEARVMRWDRDVTGRKGSHEALLNQFTQHEADILVGTQMVAKGFDLPLVTLVGVITADTALNLPDFRSGERTFQLLAQVAGRAGRRAGGGQVIIQSYNPEHYAIQAAAQHDYRQFYREEIAFRRTAHYPPFSRLIRFMTQSPSSKTVERVVREFDTQLREELERRRIRDWAIIGPSPAFLQKVRDLYRWHILVRLPDPTDLLHGLKIPAGWTIDVDPVSLL</sequence>
<dbReference type="Gene3D" id="3.40.1440.60">
    <property type="entry name" value="PriA, 3(prime) DNA-binding domain"/>
    <property type="match status" value="1"/>
</dbReference>
<dbReference type="RefSeq" id="WP_054535629.1">
    <property type="nucleotide sequence ID" value="NZ_LGKP01000025.1"/>
</dbReference>
<feature type="binding site" evidence="12">
    <location>
        <position position="569"/>
    </location>
    <ligand>
        <name>Zn(2+)</name>
        <dbReference type="ChEBI" id="CHEBI:29105"/>
        <label>2</label>
    </ligand>
</feature>
<dbReference type="PANTHER" id="PTHR30580:SF0">
    <property type="entry name" value="PRIMOSOMAL PROTEIN N"/>
    <property type="match status" value="1"/>
</dbReference>
<dbReference type="InterPro" id="IPR011545">
    <property type="entry name" value="DEAD/DEAH_box_helicase_dom"/>
</dbReference>
<dbReference type="InterPro" id="IPR014001">
    <property type="entry name" value="Helicase_ATP-bd"/>
</dbReference>
<evidence type="ECO:0000256" key="11">
    <source>
        <dbReference type="ARBA" id="ARBA00048988"/>
    </source>
</evidence>
<dbReference type="GO" id="GO:0043138">
    <property type="term" value="F:3'-5' DNA helicase activity"/>
    <property type="evidence" value="ECO:0007669"/>
    <property type="project" value="UniProtKB-EC"/>
</dbReference>